<dbReference type="InterPro" id="IPR036514">
    <property type="entry name" value="SGNH_hydro_sf"/>
</dbReference>
<organism evidence="2 3">
    <name type="scientific">Cellulomonas xylanilytica</name>
    <dbReference type="NCBI Taxonomy" id="233583"/>
    <lineage>
        <taxon>Bacteria</taxon>
        <taxon>Bacillati</taxon>
        <taxon>Actinomycetota</taxon>
        <taxon>Actinomycetes</taxon>
        <taxon>Micrococcales</taxon>
        <taxon>Cellulomonadaceae</taxon>
        <taxon>Cellulomonas</taxon>
    </lineage>
</organism>
<dbReference type="EMBL" id="BJUB01000009">
    <property type="protein sequence ID" value="GEK22429.1"/>
    <property type="molecule type" value="Genomic_DNA"/>
</dbReference>
<gene>
    <name evidence="2" type="ORF">CXY01_29490</name>
</gene>
<name>A0A510V6E9_9CELL</name>
<dbReference type="InterPro" id="IPR013830">
    <property type="entry name" value="SGNH_hydro"/>
</dbReference>
<evidence type="ECO:0000259" key="1">
    <source>
        <dbReference type="Pfam" id="PF13472"/>
    </source>
</evidence>
<dbReference type="SUPFAM" id="SSF52266">
    <property type="entry name" value="SGNH hydrolase"/>
    <property type="match status" value="1"/>
</dbReference>
<dbReference type="PANTHER" id="PTHR30383:SF5">
    <property type="entry name" value="SGNH HYDROLASE-TYPE ESTERASE DOMAIN-CONTAINING PROTEIN"/>
    <property type="match status" value="1"/>
</dbReference>
<evidence type="ECO:0000313" key="2">
    <source>
        <dbReference type="EMBL" id="GEK22429.1"/>
    </source>
</evidence>
<proteinExistence type="predicted"/>
<dbReference type="Proteomes" id="UP000321118">
    <property type="component" value="Unassembled WGS sequence"/>
</dbReference>
<reference evidence="2 3" key="1">
    <citation type="submission" date="2019-07" db="EMBL/GenBank/DDBJ databases">
        <title>Whole genome shotgun sequence of Cellulomonas xylanilytica NBRC 101102.</title>
        <authorList>
            <person name="Hosoyama A."/>
            <person name="Uohara A."/>
            <person name="Ohji S."/>
            <person name="Ichikawa N."/>
        </authorList>
    </citation>
    <scope>NUCLEOTIDE SEQUENCE [LARGE SCALE GENOMIC DNA]</scope>
    <source>
        <strain evidence="2 3">NBRC 101102</strain>
    </source>
</reference>
<dbReference type="RefSeq" id="WP_146928336.1">
    <property type="nucleotide sequence ID" value="NZ_BJUB01000009.1"/>
</dbReference>
<dbReference type="GO" id="GO:0004622">
    <property type="term" value="F:phosphatidylcholine lysophospholipase activity"/>
    <property type="evidence" value="ECO:0007669"/>
    <property type="project" value="TreeGrafter"/>
</dbReference>
<dbReference type="PANTHER" id="PTHR30383">
    <property type="entry name" value="THIOESTERASE 1/PROTEASE 1/LYSOPHOSPHOLIPASE L1"/>
    <property type="match status" value="1"/>
</dbReference>
<comment type="caution">
    <text evidence="2">The sequence shown here is derived from an EMBL/GenBank/DDBJ whole genome shotgun (WGS) entry which is preliminary data.</text>
</comment>
<sequence>MLQRLTVAFVGDSFVAGVGDLGGAGWTGRLIASSRRPGLDLTGYPLGVRRNTSVDVAARWEAEVVARVADAGPTAMVLSFGVNDAVAGPDGRRRVPADVTVATLDAILARADALGLPTLVVGPPPIDDPVVTVRVVELDTLLRASASTAGVPYVSVVHELLADPAWTDEVRAGDGAHPGAAGYAALAAVVRPRWDDWLAELEHRR</sequence>
<feature type="domain" description="SGNH hydrolase-type esterase" evidence="1">
    <location>
        <begin position="9"/>
        <end position="185"/>
    </location>
</feature>
<dbReference type="OrthoDB" id="5196031at2"/>
<evidence type="ECO:0000313" key="3">
    <source>
        <dbReference type="Proteomes" id="UP000321118"/>
    </source>
</evidence>
<dbReference type="InterPro" id="IPR051532">
    <property type="entry name" value="Ester_Hydrolysis_Enzymes"/>
</dbReference>
<dbReference type="Pfam" id="PF13472">
    <property type="entry name" value="Lipase_GDSL_2"/>
    <property type="match status" value="1"/>
</dbReference>
<dbReference type="AlphaFoldDB" id="A0A510V6E9"/>
<protein>
    <recommendedName>
        <fullName evidence="1">SGNH hydrolase-type esterase domain-containing protein</fullName>
    </recommendedName>
</protein>
<accession>A0A510V6E9</accession>
<keyword evidence="3" id="KW-1185">Reference proteome</keyword>
<dbReference type="Gene3D" id="3.40.50.1110">
    <property type="entry name" value="SGNH hydrolase"/>
    <property type="match status" value="1"/>
</dbReference>